<name>A0A7J3VUD6_CALS0</name>
<gene>
    <name evidence="1" type="ORF">ENM31_04610</name>
</gene>
<accession>A0A7J3VUD6</accession>
<proteinExistence type="predicted"/>
<reference evidence="1" key="1">
    <citation type="journal article" date="2020" name="mSystems">
        <title>Genome- and Community-Level Interaction Insights into Carbon Utilization and Element Cycling Functions of Hydrothermarchaeota in Hydrothermal Sediment.</title>
        <authorList>
            <person name="Zhou Z."/>
            <person name="Liu Y."/>
            <person name="Xu W."/>
            <person name="Pan J."/>
            <person name="Luo Z.H."/>
            <person name="Li M."/>
        </authorList>
    </citation>
    <scope>NUCLEOTIDE SEQUENCE [LARGE SCALE GENOMIC DNA]</scope>
    <source>
        <strain evidence="1">SpSt-1074</strain>
    </source>
</reference>
<dbReference type="InterPro" id="IPR044000">
    <property type="entry name" value="Phage_tube_2"/>
</dbReference>
<protein>
    <submittedName>
        <fullName evidence="1">Uncharacterized protein</fullName>
    </submittedName>
</protein>
<sequence length="296" mass="32511">MVYRKLVTYGEETSYGQTPDNVSEWVGGVSSFNGGVELASENIAVLNGVRRTSTVVYGLNTSPSLEFYVQSARFLKYGFGKTTNTGSSPPYTHLLEVSESYELPSITLLEHRLGGSSHGYLYNGCRADKLTISWEEDGLLTASMDFTSTKVVKTTSLPEAVPDTRSYFKASSKTVEVDNVQIGYVVSGSVSLSNNHTSFPRSGDFPSRHIAGNAEAEAELELYYVDSSFYDLMTAKTKFDVRVRFSRGPQDYLEIRLDDCVCSVESELASEGELMQTVSLKPDNVSVIAVDDTPSY</sequence>
<organism evidence="1">
    <name type="scientific">Caldiarchaeum subterraneum</name>
    <dbReference type="NCBI Taxonomy" id="311458"/>
    <lineage>
        <taxon>Archaea</taxon>
        <taxon>Nitrososphaerota</taxon>
        <taxon>Candidatus Caldarchaeales</taxon>
        <taxon>Candidatus Caldarchaeaceae</taxon>
        <taxon>Candidatus Caldarchaeum</taxon>
    </lineage>
</organism>
<comment type="caution">
    <text evidence="1">The sequence shown here is derived from an EMBL/GenBank/DDBJ whole genome shotgun (WGS) entry which is preliminary data.</text>
</comment>
<dbReference type="Pfam" id="PF18906">
    <property type="entry name" value="Phage_tube_2"/>
    <property type="match status" value="1"/>
</dbReference>
<dbReference type="EMBL" id="DRXH01000159">
    <property type="protein sequence ID" value="HHM44559.1"/>
    <property type="molecule type" value="Genomic_DNA"/>
</dbReference>
<dbReference type="AlphaFoldDB" id="A0A7J3VUD6"/>
<evidence type="ECO:0000313" key="1">
    <source>
        <dbReference type="EMBL" id="HHM44559.1"/>
    </source>
</evidence>